<evidence type="ECO:0000256" key="1">
    <source>
        <dbReference type="SAM" id="Phobius"/>
    </source>
</evidence>
<sequence>MEKTASKRNVPPIIRKILDIDVKLTEKFVLWANQFVPLRSLRTHYKILEISCHGIAWFACWIAFMWVYTSKSLVQMQINMLLGLIIDIVLIAVIKAYTRRRRPPANKNDSFAEMGPDKFSFPSGHASRAAYVAYFFCNLYPLPIIFWLPVLSWATSVSLSRVLLNRHHVLDVIVGVLLGILEGILLGFLWLDQETALWMWNSLTDEKLQGGEFHV</sequence>
<evidence type="ECO:0000313" key="3">
    <source>
        <dbReference type="Proteomes" id="UP000192223"/>
    </source>
</evidence>
<accession>A0A1W4WJT3</accession>
<dbReference type="FunCoup" id="A0A1W4WJT3">
    <property type="interactions" value="105"/>
</dbReference>
<reference evidence="4" key="1">
    <citation type="submission" date="2025-08" db="UniProtKB">
        <authorList>
            <consortium name="RefSeq"/>
        </authorList>
    </citation>
    <scope>IDENTIFICATION</scope>
    <source>
        <tissue evidence="4">Entire body</tissue>
    </source>
</reference>
<feature type="domain" description="Phosphatidic acid phosphatase type 2/haloperoxidase" evidence="2">
    <location>
        <begin position="75"/>
        <end position="187"/>
    </location>
</feature>
<dbReference type="RefSeq" id="XP_018324184.1">
    <property type="nucleotide sequence ID" value="XM_018468682.2"/>
</dbReference>
<gene>
    <name evidence="4" type="primary">LOC108736308</name>
</gene>
<proteinExistence type="predicted"/>
<dbReference type="SMART" id="SM00014">
    <property type="entry name" value="acidPPc"/>
    <property type="match status" value="1"/>
</dbReference>
<dbReference type="PANTHER" id="PTHR14969">
    <property type="entry name" value="SPHINGOSINE-1-PHOSPHATE PHOSPHOHYDROLASE"/>
    <property type="match status" value="1"/>
</dbReference>
<dbReference type="SUPFAM" id="SSF48317">
    <property type="entry name" value="Acid phosphatase/Vanadium-dependent haloperoxidase"/>
    <property type="match status" value="1"/>
</dbReference>
<name>A0A1W4WJT3_AGRPL</name>
<keyword evidence="1" id="KW-0812">Transmembrane</keyword>
<dbReference type="Gene3D" id="1.20.144.10">
    <property type="entry name" value="Phosphatidic acid phosphatase type 2/haloperoxidase"/>
    <property type="match status" value="1"/>
</dbReference>
<dbReference type="GO" id="GO:0042392">
    <property type="term" value="F:sphingosine-1-phosphate phosphatase activity"/>
    <property type="evidence" value="ECO:0007669"/>
    <property type="project" value="TreeGrafter"/>
</dbReference>
<dbReference type="CDD" id="cd03391">
    <property type="entry name" value="PAP2_containing_2_like"/>
    <property type="match status" value="1"/>
</dbReference>
<dbReference type="Pfam" id="PF01569">
    <property type="entry name" value="PAP2"/>
    <property type="match status" value="1"/>
</dbReference>
<dbReference type="PANTHER" id="PTHR14969:SF13">
    <property type="entry name" value="AT30094P"/>
    <property type="match status" value="1"/>
</dbReference>
<organism evidence="3 4">
    <name type="scientific">Agrilus planipennis</name>
    <name type="common">Emerald ash borer</name>
    <name type="synonym">Agrilus marcopoli</name>
    <dbReference type="NCBI Taxonomy" id="224129"/>
    <lineage>
        <taxon>Eukaryota</taxon>
        <taxon>Metazoa</taxon>
        <taxon>Ecdysozoa</taxon>
        <taxon>Arthropoda</taxon>
        <taxon>Hexapoda</taxon>
        <taxon>Insecta</taxon>
        <taxon>Pterygota</taxon>
        <taxon>Neoptera</taxon>
        <taxon>Endopterygota</taxon>
        <taxon>Coleoptera</taxon>
        <taxon>Polyphaga</taxon>
        <taxon>Elateriformia</taxon>
        <taxon>Buprestoidea</taxon>
        <taxon>Buprestidae</taxon>
        <taxon>Agrilinae</taxon>
        <taxon>Agrilus</taxon>
    </lineage>
</organism>
<dbReference type="Proteomes" id="UP000192223">
    <property type="component" value="Unplaced"/>
</dbReference>
<feature type="transmembrane region" description="Helical" evidence="1">
    <location>
        <begin position="47"/>
        <end position="68"/>
    </location>
</feature>
<dbReference type="AlphaFoldDB" id="A0A1W4WJT3"/>
<keyword evidence="1" id="KW-1133">Transmembrane helix</keyword>
<keyword evidence="3" id="KW-1185">Reference proteome</keyword>
<dbReference type="KEGG" id="apln:108736308"/>
<dbReference type="InterPro" id="IPR036938">
    <property type="entry name" value="PAP2/HPO_sf"/>
</dbReference>
<dbReference type="OrthoDB" id="10266771at2759"/>
<evidence type="ECO:0000313" key="4">
    <source>
        <dbReference type="RefSeq" id="XP_018324184.1"/>
    </source>
</evidence>
<feature type="transmembrane region" description="Helical" evidence="1">
    <location>
        <begin position="129"/>
        <end position="148"/>
    </location>
</feature>
<dbReference type="InterPro" id="IPR000326">
    <property type="entry name" value="PAP2/HPO"/>
</dbReference>
<feature type="transmembrane region" description="Helical" evidence="1">
    <location>
        <begin position="80"/>
        <end position="98"/>
    </location>
</feature>
<dbReference type="GeneID" id="108736308"/>
<feature type="transmembrane region" description="Helical" evidence="1">
    <location>
        <begin position="168"/>
        <end position="191"/>
    </location>
</feature>
<evidence type="ECO:0000259" key="2">
    <source>
        <dbReference type="SMART" id="SM00014"/>
    </source>
</evidence>
<keyword evidence="1" id="KW-0472">Membrane</keyword>
<dbReference type="InParanoid" id="A0A1W4WJT3"/>
<protein>
    <submittedName>
        <fullName evidence="4">Phospholipid phosphatase 6</fullName>
    </submittedName>
</protein>